<dbReference type="Proteomes" id="UP000464013">
    <property type="component" value="Chromosome"/>
</dbReference>
<keyword evidence="3" id="KW-1185">Reference proteome</keyword>
<dbReference type="RefSeq" id="WP_159547994.1">
    <property type="nucleotide sequence ID" value="NZ_CP035042.1"/>
</dbReference>
<name>A0A6I6SFP1_9GAMM</name>
<evidence type="ECO:0000313" key="3">
    <source>
        <dbReference type="Proteomes" id="UP000464013"/>
    </source>
</evidence>
<organism evidence="2 3">
    <name type="scientific">Billgrantia tianxiuensis</name>
    <dbReference type="NCBI Taxonomy" id="2497861"/>
    <lineage>
        <taxon>Bacteria</taxon>
        <taxon>Pseudomonadati</taxon>
        <taxon>Pseudomonadota</taxon>
        <taxon>Gammaproteobacteria</taxon>
        <taxon>Oceanospirillales</taxon>
        <taxon>Halomonadaceae</taxon>
        <taxon>Billgrantia</taxon>
    </lineage>
</organism>
<dbReference type="KEGG" id="htx:EKK97_00735"/>
<dbReference type="EMBL" id="CP035042">
    <property type="protein sequence ID" value="QHC48412.1"/>
    <property type="molecule type" value="Genomic_DNA"/>
</dbReference>
<reference evidence="2 3" key="1">
    <citation type="submission" date="2019-01" db="EMBL/GenBank/DDBJ databases">
        <title>Complete genome of a denitifying bacterium Halomons sp. BC-M4-5.</title>
        <authorList>
            <person name="Wang L."/>
            <person name="Shao Z."/>
        </authorList>
    </citation>
    <scope>NUCLEOTIDE SEQUENCE [LARGE SCALE GENOMIC DNA]</scope>
    <source>
        <strain evidence="2 3">BC-M4-5</strain>
    </source>
</reference>
<protein>
    <submittedName>
        <fullName evidence="2">Uncharacterized protein</fullName>
    </submittedName>
</protein>
<feature type="transmembrane region" description="Helical" evidence="1">
    <location>
        <begin position="127"/>
        <end position="150"/>
    </location>
</feature>
<gene>
    <name evidence="2" type="ORF">EKK97_00735</name>
</gene>
<dbReference type="OrthoDB" id="6160823at2"/>
<evidence type="ECO:0000256" key="1">
    <source>
        <dbReference type="SAM" id="Phobius"/>
    </source>
</evidence>
<keyword evidence="1" id="KW-1133">Transmembrane helix</keyword>
<feature type="transmembrane region" description="Helical" evidence="1">
    <location>
        <begin position="100"/>
        <end position="120"/>
    </location>
</feature>
<feature type="transmembrane region" description="Helical" evidence="1">
    <location>
        <begin position="156"/>
        <end position="180"/>
    </location>
</feature>
<keyword evidence="1" id="KW-0812">Transmembrane</keyword>
<dbReference type="AlphaFoldDB" id="A0A6I6SFP1"/>
<keyword evidence="1" id="KW-0472">Membrane</keyword>
<evidence type="ECO:0000313" key="2">
    <source>
        <dbReference type="EMBL" id="QHC48412.1"/>
    </source>
</evidence>
<accession>A0A6I6SFP1</accession>
<proteinExistence type="predicted"/>
<sequence length="210" mass="22492">MLPISFKTSFDIQFITRLYHQLREHDDSIALLLRTKSGRKTSDAEKAALGEIRNAKGKMFFGMNGKEGIVHLKKAGSLDAPLLACLKEEGVGQQDVTYDLGAIGVCAYAVLVAVVGFLYSSQNYMPVLFLILLACIACTLLGVALMAHAYKEGNEAWAIPGLACLGIGALPTAPASLLVLPMMTALGRAKLQRLLRQGDDAVISEASLPQ</sequence>